<proteinExistence type="predicted"/>
<sequence length="260" mass="30616">MKRTKQHIRKCSRDPSSHGDSIDRLSELPDSLLTHILPFILTRDSVRTCVLGQRWRYLWTDVPILDFTCVSLDFINRFMLLHNKLQEIDTFRLDYDYETLNEYERFNERLLHACMSVVGGAVCLPRLKKLHLLYPEFGDDESLTQLISGCPILEELQSKNHSRLCYLMNIPALDYLEVADRLPVHFEFGQLTSLFEANINLFEDVVQEDYFLYSRSLLEFIDTLCNVKCLKLDLSFRKGFLERADNLETVIFYELYSYIS</sequence>
<keyword evidence="3" id="KW-1185">Reference proteome</keyword>
<protein>
    <recommendedName>
        <fullName evidence="4">F-box domain-containing protein</fullName>
    </recommendedName>
</protein>
<dbReference type="InterPro" id="IPR013101">
    <property type="entry name" value="LRR_PRU1-like"/>
</dbReference>
<dbReference type="SUPFAM" id="SSF81383">
    <property type="entry name" value="F-box domain"/>
    <property type="match status" value="1"/>
</dbReference>
<feature type="compositionally biased region" description="Basic residues" evidence="1">
    <location>
        <begin position="1"/>
        <end position="10"/>
    </location>
</feature>
<dbReference type="PANTHER" id="PTHR31900">
    <property type="entry name" value="F-BOX/RNI SUPERFAMILY PROTEIN-RELATED"/>
    <property type="match status" value="1"/>
</dbReference>
<accession>A0A022RL43</accession>
<dbReference type="STRING" id="4155.A0A022RL43"/>
<dbReference type="Proteomes" id="UP000030748">
    <property type="component" value="Unassembled WGS sequence"/>
</dbReference>
<feature type="compositionally biased region" description="Basic and acidic residues" evidence="1">
    <location>
        <begin position="11"/>
        <end position="22"/>
    </location>
</feature>
<gene>
    <name evidence="2" type="ORF">MIMGU_mgv1a026275mg</name>
</gene>
<dbReference type="AlphaFoldDB" id="A0A022RL43"/>
<feature type="region of interest" description="Disordered" evidence="1">
    <location>
        <begin position="1"/>
        <end position="22"/>
    </location>
</feature>
<dbReference type="Pfam" id="PF07723">
    <property type="entry name" value="LRR_2"/>
    <property type="match status" value="1"/>
</dbReference>
<reference evidence="2 3" key="1">
    <citation type="journal article" date="2013" name="Proc. Natl. Acad. Sci. U.S.A.">
        <title>Fine-scale variation in meiotic recombination in Mimulus inferred from population shotgun sequencing.</title>
        <authorList>
            <person name="Hellsten U."/>
            <person name="Wright K.M."/>
            <person name="Jenkins J."/>
            <person name="Shu S."/>
            <person name="Yuan Y."/>
            <person name="Wessler S.R."/>
            <person name="Schmutz J."/>
            <person name="Willis J.H."/>
            <person name="Rokhsar D.S."/>
        </authorList>
    </citation>
    <scope>NUCLEOTIDE SEQUENCE [LARGE SCALE GENOMIC DNA]</scope>
    <source>
        <strain evidence="3">cv. DUN x IM62</strain>
    </source>
</reference>
<dbReference type="InterPro" id="IPR036047">
    <property type="entry name" value="F-box-like_dom_sf"/>
</dbReference>
<name>A0A022RL43_ERYGU</name>
<organism evidence="2 3">
    <name type="scientific">Erythranthe guttata</name>
    <name type="common">Yellow monkey flower</name>
    <name type="synonym">Mimulus guttatus</name>
    <dbReference type="NCBI Taxonomy" id="4155"/>
    <lineage>
        <taxon>Eukaryota</taxon>
        <taxon>Viridiplantae</taxon>
        <taxon>Streptophyta</taxon>
        <taxon>Embryophyta</taxon>
        <taxon>Tracheophyta</taxon>
        <taxon>Spermatophyta</taxon>
        <taxon>Magnoliopsida</taxon>
        <taxon>eudicotyledons</taxon>
        <taxon>Gunneridae</taxon>
        <taxon>Pentapetalae</taxon>
        <taxon>asterids</taxon>
        <taxon>lamiids</taxon>
        <taxon>Lamiales</taxon>
        <taxon>Phrymaceae</taxon>
        <taxon>Erythranthe</taxon>
    </lineage>
</organism>
<dbReference type="PhylomeDB" id="A0A022RL43"/>
<dbReference type="InterPro" id="IPR050232">
    <property type="entry name" value="FBL13/AtMIF1-like"/>
</dbReference>
<evidence type="ECO:0000313" key="3">
    <source>
        <dbReference type="Proteomes" id="UP000030748"/>
    </source>
</evidence>
<dbReference type="EMBL" id="KI630359">
    <property type="protein sequence ID" value="EYU41152.1"/>
    <property type="molecule type" value="Genomic_DNA"/>
</dbReference>
<evidence type="ECO:0000256" key="1">
    <source>
        <dbReference type="SAM" id="MobiDB-lite"/>
    </source>
</evidence>
<evidence type="ECO:0008006" key="4">
    <source>
        <dbReference type="Google" id="ProtNLM"/>
    </source>
</evidence>
<dbReference type="CDD" id="cd22160">
    <property type="entry name" value="F-box_AtFBL13-like"/>
    <property type="match status" value="1"/>
</dbReference>
<dbReference type="PANTHER" id="PTHR31900:SF34">
    <property type="entry name" value="EMB|CAB62440.1-RELATED"/>
    <property type="match status" value="1"/>
</dbReference>
<dbReference type="InterPro" id="IPR053781">
    <property type="entry name" value="F-box_AtFBL13-like"/>
</dbReference>
<evidence type="ECO:0000313" key="2">
    <source>
        <dbReference type="EMBL" id="EYU41152.1"/>
    </source>
</evidence>